<dbReference type="GO" id="GO:0016117">
    <property type="term" value="P:carotenoid biosynthetic process"/>
    <property type="evidence" value="ECO:0007669"/>
    <property type="project" value="UniProtKB-KW"/>
</dbReference>
<evidence type="ECO:0000256" key="2">
    <source>
        <dbReference type="ARBA" id="ARBA00004829"/>
    </source>
</evidence>
<sequence>MTTIPRQAVVIGSGFGGIASALRLRAKGYQVKIIDRSPMLGGRAQVFVRNGFKHDAGPTVITAPFLLEELFELFNEKLEDHVQLVPLTPWYRFYFSDKTTFDYGGTIEDTLAEIDKIEPRDKEGYKKLLIHSKNIYDIAFTKLSAIPFHRFMLMISLVPKLLVLKSYESVWGMVSRHLMNPKLRQAFSIQPLLVGGNPFSTTSIYGLIHYLERRFGVFFAMGGTGAIVNAYKNLMERNNIEIILNQSVKKIIIDNGKAVGLTLDDGSKVGADIIVSNADPTYLYQNMVDQDDVAIASKVKIKLAHYSMGLMVIYFGTTRKYPDVVHHTIWLGKTYKELLSNIFDKKILSDDFSLYIHRPTATDASFAPEGCDSFYVLCPVPNLKADIDWSIEGEILKNKIIDALDQTILPDLKKHMTEDFFMTPKDFQSNYLSTHGAGFSIAPLFRQSAWFRFHNKAEGIKNLYISGAGTHPGAGLPGVLCSAKVIDHLIPVAADFK</sequence>
<evidence type="ECO:0000256" key="7">
    <source>
        <dbReference type="ARBA" id="ARBA00023002"/>
    </source>
</evidence>
<gene>
    <name evidence="11" type="ORF">AOC33_00345</name>
</gene>
<keyword evidence="4" id="KW-0285">Flavoprotein</keyword>
<comment type="pathway">
    <text evidence="2 9">Carotenoid biosynthesis.</text>
</comment>
<dbReference type="InterPro" id="IPR036188">
    <property type="entry name" value="FAD/NAD-bd_sf"/>
</dbReference>
<dbReference type="SUPFAM" id="SSF51905">
    <property type="entry name" value="FAD/NAD(P)-binding domain"/>
    <property type="match status" value="1"/>
</dbReference>
<accession>A0A229FU86</accession>
<dbReference type="AlphaFoldDB" id="A0A229FU86"/>
<evidence type="ECO:0000256" key="9">
    <source>
        <dbReference type="RuleBase" id="RU362075"/>
    </source>
</evidence>
<dbReference type="PROSITE" id="PS00982">
    <property type="entry name" value="PHYTOENE_DH"/>
    <property type="match status" value="1"/>
</dbReference>
<dbReference type="InterPro" id="IPR002937">
    <property type="entry name" value="Amino_oxidase"/>
</dbReference>
<keyword evidence="12" id="KW-1185">Reference proteome</keyword>
<feature type="domain" description="Amine oxidase" evidence="10">
    <location>
        <begin position="16"/>
        <end position="483"/>
    </location>
</feature>
<evidence type="ECO:0000256" key="6">
    <source>
        <dbReference type="ARBA" id="ARBA00022827"/>
    </source>
</evidence>
<dbReference type="Proteomes" id="UP000215188">
    <property type="component" value="Unassembled WGS sequence"/>
</dbReference>
<comment type="similarity">
    <text evidence="3 9">Belongs to the carotenoid/retinoid oxidoreductase family.</text>
</comment>
<evidence type="ECO:0000256" key="3">
    <source>
        <dbReference type="ARBA" id="ARBA00006046"/>
    </source>
</evidence>
<dbReference type="PANTHER" id="PTHR43734">
    <property type="entry name" value="PHYTOENE DESATURASE"/>
    <property type="match status" value="1"/>
</dbReference>
<dbReference type="GO" id="GO:0016627">
    <property type="term" value="F:oxidoreductase activity, acting on the CH-CH group of donors"/>
    <property type="evidence" value="ECO:0007669"/>
    <property type="project" value="UniProtKB-ARBA"/>
</dbReference>
<evidence type="ECO:0000256" key="5">
    <source>
        <dbReference type="ARBA" id="ARBA00022746"/>
    </source>
</evidence>
<dbReference type="OrthoDB" id="9774675at2"/>
<keyword evidence="7 9" id="KW-0560">Oxidoreductase</keyword>
<proteinExistence type="inferred from homology"/>
<protein>
    <recommendedName>
        <fullName evidence="8">Phytoene dehydrogenase</fullName>
    </recommendedName>
</protein>
<dbReference type="RefSeq" id="WP_089514626.1">
    <property type="nucleotide sequence ID" value="NZ_NJGG01000001.1"/>
</dbReference>
<dbReference type="InterPro" id="IPR008150">
    <property type="entry name" value="Phytoene_DH_bac_CS"/>
</dbReference>
<name>A0A229FU86_9BURK</name>
<comment type="cofactor">
    <cofactor evidence="1">
        <name>FAD</name>
        <dbReference type="ChEBI" id="CHEBI:57692"/>
    </cofactor>
</comment>
<dbReference type="InterPro" id="IPR014105">
    <property type="entry name" value="Carotenoid/retinoid_OxRdtase"/>
</dbReference>
<dbReference type="Pfam" id="PF01593">
    <property type="entry name" value="Amino_oxidase"/>
    <property type="match status" value="1"/>
</dbReference>
<dbReference type="EMBL" id="NJGG01000001">
    <property type="protein sequence ID" value="OXL15587.1"/>
    <property type="molecule type" value="Genomic_DNA"/>
</dbReference>
<comment type="caution">
    <text evidence="11">The sequence shown here is derived from an EMBL/GenBank/DDBJ whole genome shotgun (WGS) entry which is preliminary data.</text>
</comment>
<dbReference type="Gene3D" id="3.50.50.60">
    <property type="entry name" value="FAD/NAD(P)-binding domain"/>
    <property type="match status" value="2"/>
</dbReference>
<keyword evidence="6" id="KW-0274">FAD</keyword>
<evidence type="ECO:0000256" key="4">
    <source>
        <dbReference type="ARBA" id="ARBA00022630"/>
    </source>
</evidence>
<dbReference type="PANTHER" id="PTHR43734:SF3">
    <property type="entry name" value="B-CAROTENE KETOLASE"/>
    <property type="match status" value="1"/>
</dbReference>
<evidence type="ECO:0000259" key="10">
    <source>
        <dbReference type="Pfam" id="PF01593"/>
    </source>
</evidence>
<dbReference type="NCBIfam" id="TIGR02734">
    <property type="entry name" value="crtI_fam"/>
    <property type="match status" value="1"/>
</dbReference>
<keyword evidence="5 9" id="KW-0125">Carotenoid biosynthesis</keyword>
<evidence type="ECO:0000313" key="11">
    <source>
        <dbReference type="EMBL" id="OXL15587.1"/>
    </source>
</evidence>
<reference evidence="11 12" key="1">
    <citation type="submission" date="2017-06" db="EMBL/GenBank/DDBJ databases">
        <title>Reclassification of a Polynucleobacter cosmopolitanus strain isolated from tropical Lake Victoria as Polynucleobacter victoriensis comb. nov.</title>
        <authorList>
            <person name="Hahn M.W."/>
        </authorList>
    </citation>
    <scope>NUCLEOTIDE SEQUENCE [LARGE SCALE GENOMIC DNA]</scope>
    <source>
        <strain evidence="11 12">MWH-MoIso2</strain>
    </source>
</reference>
<evidence type="ECO:0000256" key="1">
    <source>
        <dbReference type="ARBA" id="ARBA00001974"/>
    </source>
</evidence>
<evidence type="ECO:0000313" key="12">
    <source>
        <dbReference type="Proteomes" id="UP000215188"/>
    </source>
</evidence>
<organism evidence="11 12">
    <name type="scientific">Polynucleobacter cosmopolitanus</name>
    <dbReference type="NCBI Taxonomy" id="351345"/>
    <lineage>
        <taxon>Bacteria</taxon>
        <taxon>Pseudomonadati</taxon>
        <taxon>Pseudomonadota</taxon>
        <taxon>Betaproteobacteria</taxon>
        <taxon>Burkholderiales</taxon>
        <taxon>Burkholderiaceae</taxon>
        <taxon>Polynucleobacter</taxon>
    </lineage>
</organism>
<evidence type="ECO:0000256" key="8">
    <source>
        <dbReference type="ARBA" id="ARBA00031986"/>
    </source>
</evidence>